<keyword evidence="1" id="KW-0812">Transmembrane</keyword>
<comment type="caution">
    <text evidence="2">The sequence shown here is derived from an EMBL/GenBank/DDBJ whole genome shotgun (WGS) entry which is preliminary data.</text>
</comment>
<name>A0A1F5Z623_9BACT</name>
<keyword evidence="1" id="KW-0472">Membrane</keyword>
<organism evidence="2 3">
    <name type="scientific">Candidatus Gottesmanbacteria bacterium RIFCSPHIGHO2_01_FULL_40_15</name>
    <dbReference type="NCBI Taxonomy" id="1798376"/>
    <lineage>
        <taxon>Bacteria</taxon>
        <taxon>Candidatus Gottesmaniibacteriota</taxon>
    </lineage>
</organism>
<reference evidence="2 3" key="1">
    <citation type="journal article" date="2016" name="Nat. Commun.">
        <title>Thousands of microbial genomes shed light on interconnected biogeochemical processes in an aquifer system.</title>
        <authorList>
            <person name="Anantharaman K."/>
            <person name="Brown C.T."/>
            <person name="Hug L.A."/>
            <person name="Sharon I."/>
            <person name="Castelle C.J."/>
            <person name="Probst A.J."/>
            <person name="Thomas B.C."/>
            <person name="Singh A."/>
            <person name="Wilkins M.J."/>
            <person name="Karaoz U."/>
            <person name="Brodie E.L."/>
            <person name="Williams K.H."/>
            <person name="Hubbard S.S."/>
            <person name="Banfield J.F."/>
        </authorList>
    </citation>
    <scope>NUCLEOTIDE SEQUENCE [LARGE SCALE GENOMIC DNA]</scope>
</reference>
<gene>
    <name evidence="2" type="ORF">A2777_00575</name>
</gene>
<evidence type="ECO:0000313" key="2">
    <source>
        <dbReference type="EMBL" id="OGG07890.1"/>
    </source>
</evidence>
<evidence type="ECO:0008006" key="4">
    <source>
        <dbReference type="Google" id="ProtNLM"/>
    </source>
</evidence>
<dbReference type="EMBL" id="MFJF01000007">
    <property type="protein sequence ID" value="OGG07890.1"/>
    <property type="molecule type" value="Genomic_DNA"/>
</dbReference>
<dbReference type="Pfam" id="PF20221">
    <property type="entry name" value="DUF6580"/>
    <property type="match status" value="1"/>
</dbReference>
<dbReference type="Gene3D" id="1.10.1760.20">
    <property type="match status" value="1"/>
</dbReference>
<dbReference type="InterPro" id="IPR046487">
    <property type="entry name" value="DUF6580"/>
</dbReference>
<evidence type="ECO:0000313" key="3">
    <source>
        <dbReference type="Proteomes" id="UP000177354"/>
    </source>
</evidence>
<accession>A0A1F5Z623</accession>
<proteinExistence type="predicted"/>
<feature type="transmembrane region" description="Helical" evidence="1">
    <location>
        <begin position="58"/>
        <end position="84"/>
    </location>
</feature>
<feature type="transmembrane region" description="Helical" evidence="1">
    <location>
        <begin position="151"/>
        <end position="171"/>
    </location>
</feature>
<dbReference type="Proteomes" id="UP000177354">
    <property type="component" value="Unassembled WGS sequence"/>
</dbReference>
<feature type="transmembrane region" description="Helical" evidence="1">
    <location>
        <begin position="96"/>
        <end position="119"/>
    </location>
</feature>
<protein>
    <recommendedName>
        <fullName evidence="4">ECF transporter S component</fullName>
    </recommendedName>
</protein>
<dbReference type="AlphaFoldDB" id="A0A1F5Z623"/>
<sequence length="186" mass="20977">MKLKVALILILLGFLFRTVFHLGENIEFVTSAALLSGSFLGPFWAVTVPLVIMAVSDFFIGNTMIYLFTWSAYLIIGLMGFLLLRKKKGKISHIIKAGFTGIVSSLIFFLWTNFGVWFLDSFGMYEKSFNGLLSAYIYGLPFLKSNLAGNLFFVPLSFAVFHFIPELYLAYSDLLSKKFSLGKTRK</sequence>
<keyword evidence="1" id="KW-1133">Transmembrane helix</keyword>
<evidence type="ECO:0000256" key="1">
    <source>
        <dbReference type="SAM" id="Phobius"/>
    </source>
</evidence>